<organism evidence="2">
    <name type="scientific">Rhizophora mucronata</name>
    <name type="common">Asiatic mangrove</name>
    <dbReference type="NCBI Taxonomy" id="61149"/>
    <lineage>
        <taxon>Eukaryota</taxon>
        <taxon>Viridiplantae</taxon>
        <taxon>Streptophyta</taxon>
        <taxon>Embryophyta</taxon>
        <taxon>Tracheophyta</taxon>
        <taxon>Spermatophyta</taxon>
        <taxon>Magnoliopsida</taxon>
        <taxon>eudicotyledons</taxon>
        <taxon>Gunneridae</taxon>
        <taxon>Pentapetalae</taxon>
        <taxon>rosids</taxon>
        <taxon>fabids</taxon>
        <taxon>Malpighiales</taxon>
        <taxon>Rhizophoraceae</taxon>
        <taxon>Rhizophora</taxon>
    </lineage>
</organism>
<name>A0A2P2JBK2_RHIMU</name>
<evidence type="ECO:0000256" key="1">
    <source>
        <dbReference type="SAM" id="MobiDB-lite"/>
    </source>
</evidence>
<evidence type="ECO:0000313" key="2">
    <source>
        <dbReference type="EMBL" id="MBW90846.1"/>
    </source>
</evidence>
<accession>A0A2P2JBK2</accession>
<sequence length="22" mass="2527">MRSKSTKSVSEELLETQHLIPI</sequence>
<dbReference type="EMBL" id="GGEC01010363">
    <property type="protein sequence ID" value="MBW90846.1"/>
    <property type="molecule type" value="Transcribed_RNA"/>
</dbReference>
<protein>
    <submittedName>
        <fullName evidence="2">Uncharacterized protein</fullName>
    </submittedName>
</protein>
<feature type="region of interest" description="Disordered" evidence="1">
    <location>
        <begin position="1"/>
        <end position="22"/>
    </location>
</feature>
<reference evidence="2" key="1">
    <citation type="submission" date="2018-02" db="EMBL/GenBank/DDBJ databases">
        <title>Rhizophora mucronata_Transcriptome.</title>
        <authorList>
            <person name="Meera S.P."/>
            <person name="Sreeshan A."/>
            <person name="Augustine A."/>
        </authorList>
    </citation>
    <scope>NUCLEOTIDE SEQUENCE</scope>
    <source>
        <tissue evidence="2">Leaf</tissue>
    </source>
</reference>
<proteinExistence type="predicted"/>
<dbReference type="AlphaFoldDB" id="A0A2P2JBK2"/>